<proteinExistence type="predicted"/>
<dbReference type="RefSeq" id="WP_073046030.1">
    <property type="nucleotide sequence ID" value="NZ_FQZL01000004.1"/>
</dbReference>
<dbReference type="OrthoDB" id="2086691at2"/>
<dbReference type="AlphaFoldDB" id="A0A1M6B025"/>
<accession>A0A1M6B025</accession>
<sequence>MANEMESNNDINLIIKIKYQQNQAVQGSAKWVEKGRTVNFRSFMELFYLIVEACDDLEIRSWENKLDA</sequence>
<protein>
    <submittedName>
        <fullName evidence="1">Uncharacterized protein</fullName>
    </submittedName>
</protein>
<keyword evidence="2" id="KW-1185">Reference proteome</keyword>
<reference evidence="1 2" key="1">
    <citation type="submission" date="2016-11" db="EMBL/GenBank/DDBJ databases">
        <authorList>
            <person name="Jaros S."/>
            <person name="Januszkiewicz K."/>
            <person name="Wedrychowicz H."/>
        </authorList>
    </citation>
    <scope>NUCLEOTIDE SEQUENCE [LARGE SCALE GENOMIC DNA]</scope>
    <source>
        <strain evidence="1 2">DSM 17477</strain>
    </source>
</reference>
<dbReference type="EMBL" id="FQZL01000004">
    <property type="protein sequence ID" value="SHI42062.1"/>
    <property type="molecule type" value="Genomic_DNA"/>
</dbReference>
<organism evidence="1 2">
    <name type="scientific">Dethiosulfatibacter aminovorans DSM 17477</name>
    <dbReference type="NCBI Taxonomy" id="1121476"/>
    <lineage>
        <taxon>Bacteria</taxon>
        <taxon>Bacillati</taxon>
        <taxon>Bacillota</taxon>
        <taxon>Tissierellia</taxon>
        <taxon>Dethiosulfatibacter</taxon>
    </lineage>
</organism>
<gene>
    <name evidence="1" type="ORF">SAMN02745751_00309</name>
</gene>
<evidence type="ECO:0000313" key="1">
    <source>
        <dbReference type="EMBL" id="SHI42062.1"/>
    </source>
</evidence>
<name>A0A1M6B025_9FIRM</name>
<dbReference type="STRING" id="1121476.SAMN02745751_00309"/>
<evidence type="ECO:0000313" key="2">
    <source>
        <dbReference type="Proteomes" id="UP000184052"/>
    </source>
</evidence>
<dbReference type="Proteomes" id="UP000184052">
    <property type="component" value="Unassembled WGS sequence"/>
</dbReference>